<feature type="transmembrane region" description="Helical" evidence="9">
    <location>
        <begin position="42"/>
        <end position="64"/>
    </location>
</feature>
<feature type="transmembrane region" description="Helical" evidence="9">
    <location>
        <begin position="12"/>
        <end position="30"/>
    </location>
</feature>
<reference evidence="10" key="2">
    <citation type="submission" date="2011-02" db="EMBL/GenBank/DDBJ databases">
        <authorList>
            <person name="MacLean D."/>
        </authorList>
    </citation>
    <scope>NUCLEOTIDE SEQUENCE</scope>
</reference>
<keyword evidence="6 9" id="KW-1133">Transmembrane helix</keyword>
<evidence type="ECO:0000313" key="10">
    <source>
        <dbReference type="EMBL" id="CCA14869.1"/>
    </source>
</evidence>
<comment type="similarity">
    <text evidence="2">Belongs to the V-ATPase e1/e2 subunit family.</text>
</comment>
<keyword evidence="8 9" id="KW-0472">Membrane</keyword>
<evidence type="ECO:0000256" key="5">
    <source>
        <dbReference type="ARBA" id="ARBA00022781"/>
    </source>
</evidence>
<proteinExistence type="inferred from homology"/>
<dbReference type="GO" id="GO:0033179">
    <property type="term" value="C:proton-transporting V-type ATPase, V0 domain"/>
    <property type="evidence" value="ECO:0007669"/>
    <property type="project" value="InterPro"/>
</dbReference>
<organism evidence="10">
    <name type="scientific">Albugo laibachii Nc14</name>
    <dbReference type="NCBI Taxonomy" id="890382"/>
    <lineage>
        <taxon>Eukaryota</taxon>
        <taxon>Sar</taxon>
        <taxon>Stramenopiles</taxon>
        <taxon>Oomycota</taxon>
        <taxon>Peronosporomycetes</taxon>
        <taxon>Albuginales</taxon>
        <taxon>Albuginaceae</taxon>
        <taxon>Albugo</taxon>
    </lineage>
</organism>
<evidence type="ECO:0000256" key="2">
    <source>
        <dbReference type="ARBA" id="ARBA00008328"/>
    </source>
</evidence>
<evidence type="ECO:0000256" key="9">
    <source>
        <dbReference type="SAM" id="Phobius"/>
    </source>
</evidence>
<protein>
    <submittedName>
        <fullName evidence="10">Small cysteine rich protein SCR76 putative</fullName>
    </submittedName>
</protein>
<evidence type="ECO:0000256" key="6">
    <source>
        <dbReference type="ARBA" id="ARBA00022989"/>
    </source>
</evidence>
<keyword evidence="5" id="KW-0375">Hydrogen ion transport</keyword>
<evidence type="ECO:0000256" key="1">
    <source>
        <dbReference type="ARBA" id="ARBA00004141"/>
    </source>
</evidence>
<accession>F0W1E1</accession>
<dbReference type="HOGENOM" id="CLU_178114_0_0_1"/>
<evidence type="ECO:0000256" key="3">
    <source>
        <dbReference type="ARBA" id="ARBA00022448"/>
    </source>
</evidence>
<evidence type="ECO:0000256" key="7">
    <source>
        <dbReference type="ARBA" id="ARBA00023065"/>
    </source>
</evidence>
<dbReference type="AlphaFoldDB" id="F0W1E1"/>
<comment type="subcellular location">
    <subcellularLocation>
        <location evidence="1">Membrane</location>
        <topology evidence="1">Multi-pass membrane protein</topology>
    </subcellularLocation>
</comment>
<gene>
    <name evidence="10" type="primary">AlNc14C6G910</name>
    <name evidence="10" type="ORF">ALNC14_010120</name>
</gene>
<evidence type="ECO:0000256" key="8">
    <source>
        <dbReference type="ARBA" id="ARBA00023136"/>
    </source>
</evidence>
<dbReference type="InterPro" id="IPR008389">
    <property type="entry name" value="ATPase_V0-cplx_e1/e2_su"/>
</dbReference>
<dbReference type="GO" id="GO:0046961">
    <property type="term" value="F:proton-transporting ATPase activity, rotational mechanism"/>
    <property type="evidence" value="ECO:0007669"/>
    <property type="project" value="InterPro"/>
</dbReference>
<dbReference type="EMBL" id="FR824051">
    <property type="protein sequence ID" value="CCA14869.1"/>
    <property type="molecule type" value="Genomic_DNA"/>
</dbReference>
<dbReference type="Pfam" id="PF05493">
    <property type="entry name" value="ATP_synt_H"/>
    <property type="match status" value="1"/>
</dbReference>
<name>F0W1E1_9STRA</name>
<keyword evidence="4 9" id="KW-0812">Transmembrane</keyword>
<keyword evidence="7" id="KW-0406">Ion transport</keyword>
<sequence length="76" mass="8627">MDLPAPLLSGSITYLFFTTFAMVSGIALGISGKLGRETTQIYITLSFMTGLCLWLFWVCCWMHQWHILIAPKFAHE</sequence>
<evidence type="ECO:0000256" key="4">
    <source>
        <dbReference type="ARBA" id="ARBA00022692"/>
    </source>
</evidence>
<keyword evidence="3" id="KW-0813">Transport</keyword>
<reference evidence="10" key="1">
    <citation type="journal article" date="2011" name="PLoS Biol.">
        <title>Gene gain and loss during evolution of obligate parasitism in the white rust pathogen of Arabidopsis thaliana.</title>
        <authorList>
            <person name="Kemen E."/>
            <person name="Gardiner A."/>
            <person name="Schultz-Larsen T."/>
            <person name="Kemen A.C."/>
            <person name="Balmuth A.L."/>
            <person name="Robert-Seilaniantz A."/>
            <person name="Bailey K."/>
            <person name="Holub E."/>
            <person name="Studholme D.J."/>
            <person name="Maclean D."/>
            <person name="Jones J.D."/>
        </authorList>
    </citation>
    <scope>NUCLEOTIDE SEQUENCE</scope>
</reference>